<dbReference type="InterPro" id="IPR001584">
    <property type="entry name" value="Integrase_cat-core"/>
</dbReference>
<dbReference type="RefSeq" id="WP_369018256.1">
    <property type="nucleotide sequence ID" value="NZ_CP121689.1"/>
</dbReference>
<dbReference type="PANTHER" id="PTHR35004:SF7">
    <property type="entry name" value="INTEGRASE PROTEIN"/>
    <property type="match status" value="1"/>
</dbReference>
<dbReference type="PROSITE" id="PS50994">
    <property type="entry name" value="INTEGRASE"/>
    <property type="match status" value="1"/>
</dbReference>
<dbReference type="SUPFAM" id="SSF53098">
    <property type="entry name" value="Ribonuclease H-like"/>
    <property type="match status" value="1"/>
</dbReference>
<dbReference type="Proteomes" id="UP001461341">
    <property type="component" value="Chromosome"/>
</dbReference>
<dbReference type="Gene3D" id="3.30.420.10">
    <property type="entry name" value="Ribonuclease H-like superfamily/Ribonuclease H"/>
    <property type="match status" value="1"/>
</dbReference>
<dbReference type="InterPro" id="IPR047797">
    <property type="entry name" value="ISNCY_transpos"/>
</dbReference>
<name>A0ABZ2YAR2_9BACT</name>
<evidence type="ECO:0000259" key="1">
    <source>
        <dbReference type="PROSITE" id="PS50994"/>
    </source>
</evidence>
<gene>
    <name evidence="2" type="ORF">QBE54_11085</name>
</gene>
<proteinExistence type="predicted"/>
<dbReference type="InterPro" id="IPR009057">
    <property type="entry name" value="Homeodomain-like_sf"/>
</dbReference>
<accession>A0ABZ2YAR2</accession>
<dbReference type="InterPro" id="IPR055247">
    <property type="entry name" value="InsJ-like_HTH"/>
</dbReference>
<sequence length="447" mass="50941">MNEVRYLMSQKQLNRYIVLSKLIEGQVTTKEAAERLGLSERQVKRLRKGVREEGPAFLIHKNTGCKPVHAIPDALVKRIIELRKSENYQNANFLHFQELLKEHESIEISYKALYGILTRAGFKSPKKRRKGKAHHRRKRRAQEGLLIQMDATPFAWFGTDQNYTLHGAIDDATGKILGLYLARKECLQGYFEVVRRILGNHGIPASIYSDRHSIFHSPKTARIPLKEQLAGKEAPRTQFGRAMNELGITLIPARSPQAKGRIERLWDTLQGRLPVELKIAGIADLRKANQFFMYYIPAFNARFAVSSAVSETAFTSLKEGLVIDHILCCKQTRTVDNSGVFSFKGQHFQVTSQGGVVSIPPKSRVEGLVSPAFGIRVQYQNAIYEAIPCIQAKRRKTSISCKEKRTYHPPEDHCYKYGRKLWPKLSFAESDAEILQMLEEIFLKNYA</sequence>
<dbReference type="EMBL" id="CP121689">
    <property type="protein sequence ID" value="WZL76100.1"/>
    <property type="molecule type" value="Genomic_DNA"/>
</dbReference>
<dbReference type="PANTHER" id="PTHR35004">
    <property type="entry name" value="TRANSPOSASE RV3428C-RELATED"/>
    <property type="match status" value="1"/>
</dbReference>
<evidence type="ECO:0000313" key="3">
    <source>
        <dbReference type="Proteomes" id="UP001461341"/>
    </source>
</evidence>
<feature type="domain" description="Integrase catalytic" evidence="1">
    <location>
        <begin position="139"/>
        <end position="321"/>
    </location>
</feature>
<dbReference type="NCBIfam" id="NF033594">
    <property type="entry name" value="transpos_ISNCY_2"/>
    <property type="match status" value="1"/>
</dbReference>
<dbReference type="InterPro" id="IPR012337">
    <property type="entry name" value="RNaseH-like_sf"/>
</dbReference>
<protein>
    <submittedName>
        <fullName evidence="2">ISNCY family transposase</fullName>
    </submittedName>
</protein>
<dbReference type="Pfam" id="PF13518">
    <property type="entry name" value="HTH_28"/>
    <property type="match status" value="1"/>
</dbReference>
<reference evidence="2 3" key="1">
    <citation type="submission" date="2023-03" db="EMBL/GenBank/DDBJ databases">
        <title>Novel Species.</title>
        <authorList>
            <person name="Ma S."/>
        </authorList>
    </citation>
    <scope>NUCLEOTIDE SEQUENCE [LARGE SCALE GENOMIC DNA]</scope>
    <source>
        <strain evidence="2 3">B11</strain>
    </source>
</reference>
<keyword evidence="3" id="KW-1185">Reference proteome</keyword>
<dbReference type="InterPro" id="IPR036397">
    <property type="entry name" value="RNaseH_sf"/>
</dbReference>
<evidence type="ECO:0000313" key="2">
    <source>
        <dbReference type="EMBL" id="WZL76100.1"/>
    </source>
</evidence>
<organism evidence="2 3">
    <name type="scientific">Thermatribacter velox</name>
    <dbReference type="NCBI Taxonomy" id="3039681"/>
    <lineage>
        <taxon>Bacteria</taxon>
        <taxon>Pseudomonadati</taxon>
        <taxon>Atribacterota</taxon>
        <taxon>Atribacteria</taxon>
        <taxon>Atribacterales</taxon>
        <taxon>Thermatribacteraceae</taxon>
        <taxon>Thermatribacter</taxon>
    </lineage>
</organism>
<dbReference type="SUPFAM" id="SSF46689">
    <property type="entry name" value="Homeodomain-like"/>
    <property type="match status" value="1"/>
</dbReference>